<accession>A0A370X0N1</accession>
<reference evidence="2 3" key="1">
    <citation type="submission" date="2018-07" db="EMBL/GenBank/DDBJ databases">
        <title>Dyella monticola sp. nov. and Dyella psychrodurans sp. nov. isolated from monsoon evergreen broad-leaved forest soil of Dinghu Mountain, China.</title>
        <authorList>
            <person name="Gao Z."/>
            <person name="Qiu L."/>
        </authorList>
    </citation>
    <scope>NUCLEOTIDE SEQUENCE [LARGE SCALE GENOMIC DNA]</scope>
    <source>
        <strain evidence="2 3">4MSK11</strain>
    </source>
</reference>
<dbReference type="Proteomes" id="UP000255334">
    <property type="component" value="Unassembled WGS sequence"/>
</dbReference>
<dbReference type="OrthoDB" id="145213at2"/>
<dbReference type="AlphaFoldDB" id="A0A370X0N1"/>
<dbReference type="PANTHER" id="PTHR47197">
    <property type="entry name" value="PROTEIN NIRF"/>
    <property type="match status" value="1"/>
</dbReference>
<keyword evidence="3" id="KW-1185">Reference proteome</keyword>
<organism evidence="2 3">
    <name type="scientific">Dyella psychrodurans</name>
    <dbReference type="NCBI Taxonomy" id="1927960"/>
    <lineage>
        <taxon>Bacteria</taxon>
        <taxon>Pseudomonadati</taxon>
        <taxon>Pseudomonadota</taxon>
        <taxon>Gammaproteobacteria</taxon>
        <taxon>Lysobacterales</taxon>
        <taxon>Rhodanobacteraceae</taxon>
        <taxon>Dyella</taxon>
    </lineage>
</organism>
<dbReference type="Gene3D" id="2.130.10.10">
    <property type="entry name" value="YVTN repeat-like/Quinoprotein amine dehydrogenase"/>
    <property type="match status" value="2"/>
</dbReference>
<gene>
    <name evidence="2" type="ORF">DWU99_16235</name>
</gene>
<dbReference type="EMBL" id="QRBF01000006">
    <property type="protein sequence ID" value="RDS81963.1"/>
    <property type="molecule type" value="Genomic_DNA"/>
</dbReference>
<comment type="caution">
    <text evidence="2">The sequence shown here is derived from an EMBL/GenBank/DDBJ whole genome shotgun (WGS) entry which is preliminary data.</text>
</comment>
<evidence type="ECO:0000256" key="1">
    <source>
        <dbReference type="SAM" id="SignalP"/>
    </source>
</evidence>
<dbReference type="SUPFAM" id="SSF51004">
    <property type="entry name" value="C-terminal (heme d1) domain of cytochrome cd1-nitrite reductase"/>
    <property type="match status" value="1"/>
</dbReference>
<dbReference type="InterPro" id="IPR011048">
    <property type="entry name" value="Haem_d1_sf"/>
</dbReference>
<evidence type="ECO:0008006" key="4">
    <source>
        <dbReference type="Google" id="ProtNLM"/>
    </source>
</evidence>
<dbReference type="InterPro" id="IPR015943">
    <property type="entry name" value="WD40/YVTN_repeat-like_dom_sf"/>
</dbReference>
<name>A0A370X0N1_9GAMM</name>
<feature type="signal peptide" evidence="1">
    <location>
        <begin position="1"/>
        <end position="21"/>
    </location>
</feature>
<feature type="chain" id="PRO_5016604634" description="YncE family protein" evidence="1">
    <location>
        <begin position="22"/>
        <end position="381"/>
    </location>
</feature>
<keyword evidence="1" id="KW-0732">Signal</keyword>
<protein>
    <recommendedName>
        <fullName evidence="4">YncE family protein</fullName>
    </recommendedName>
</protein>
<dbReference type="RefSeq" id="WP_115479118.1">
    <property type="nucleotide sequence ID" value="NZ_QRBF01000006.1"/>
</dbReference>
<dbReference type="InterPro" id="IPR051200">
    <property type="entry name" value="Host-pathogen_enzymatic-act"/>
</dbReference>
<evidence type="ECO:0000313" key="3">
    <source>
        <dbReference type="Proteomes" id="UP000255334"/>
    </source>
</evidence>
<proteinExistence type="predicted"/>
<dbReference type="PANTHER" id="PTHR47197:SF3">
    <property type="entry name" value="DIHYDRO-HEME D1 DEHYDROGENASE"/>
    <property type="match status" value="1"/>
</dbReference>
<evidence type="ECO:0000313" key="2">
    <source>
        <dbReference type="EMBL" id="RDS81963.1"/>
    </source>
</evidence>
<sequence length="381" mass="39517">MKAIYGIAVLCAWFISVNAVASTCASPGQPASISVTGHPFSAVASADNCWLFVSVTGDEKAGSVLVLHNKDGAFEPDHAVPLKRSARGESLSRDGRLLAVAGGDATSLLDVSRLEHGGNDALLGALPDGSGSGAVYAAITPDAKTLFVSDEYAKQISVFDLAKAQSAGFDGSALIGRIPAANFPVGLAVSPDGHWLYATTQRGPDTMAPICNPEQKRGQMHPQGLLMRIDVAKAEVDPAHAIVSVLPAGCNPVRVAVSPGGTELWVTARGGNELLRFLIDGWLEGTEHAKVGHFPLGPSPVGVAIRQDGKQVWVALSSRFGGDKPGQLAGLGGLQGASQLKQMSISAAGFPREVSFLPDGRTLVATLFDANQVQFVPTPDE</sequence>